<name>D0P2Z4_PHYIT</name>
<accession>D0P2Z4</accession>
<keyword evidence="2" id="KW-1185">Reference proteome</keyword>
<dbReference type="RefSeq" id="XP_002895332.1">
    <property type="nucleotide sequence ID" value="XM_002895286.1"/>
</dbReference>
<dbReference type="Proteomes" id="UP000006643">
    <property type="component" value="Unassembled WGS sequence"/>
</dbReference>
<dbReference type="GeneID" id="9466963"/>
<evidence type="ECO:0000313" key="2">
    <source>
        <dbReference type="Proteomes" id="UP000006643"/>
    </source>
</evidence>
<gene>
    <name evidence="1" type="ORF">PITG_20770</name>
</gene>
<keyword evidence="1" id="KW-0808">Transferase</keyword>
<dbReference type="EMBL" id="DS028323">
    <property type="protein sequence ID" value="EEY58520.1"/>
    <property type="molecule type" value="Genomic_DNA"/>
</dbReference>
<proteinExistence type="predicted"/>
<dbReference type="VEuPathDB" id="FungiDB:PITG_20770"/>
<organism evidence="1 2">
    <name type="scientific">Phytophthora infestans (strain T30-4)</name>
    <name type="common">Potato late blight agent</name>
    <dbReference type="NCBI Taxonomy" id="403677"/>
    <lineage>
        <taxon>Eukaryota</taxon>
        <taxon>Sar</taxon>
        <taxon>Stramenopiles</taxon>
        <taxon>Oomycota</taxon>
        <taxon>Peronosporomycetes</taxon>
        <taxon>Peronosporales</taxon>
        <taxon>Peronosporaceae</taxon>
        <taxon>Phytophthora</taxon>
    </lineage>
</organism>
<protein>
    <submittedName>
        <fullName evidence="1">Protein kinase</fullName>
    </submittedName>
</protein>
<dbReference type="HOGENOM" id="CLU_1614027_0_0_1"/>
<reference evidence="2" key="1">
    <citation type="journal article" date="2009" name="Nature">
        <title>Genome sequence and analysis of the Irish potato famine pathogen Phytophthora infestans.</title>
        <authorList>
            <consortium name="The Broad Institute Genome Sequencing Platform"/>
            <person name="Haas B.J."/>
            <person name="Kamoun S."/>
            <person name="Zody M.C."/>
            <person name="Jiang R.H."/>
            <person name="Handsaker R.E."/>
            <person name="Cano L.M."/>
            <person name="Grabherr M."/>
            <person name="Kodira C.D."/>
            <person name="Raffaele S."/>
            <person name="Torto-Alalibo T."/>
            <person name="Bozkurt T.O."/>
            <person name="Ah-Fong A.M."/>
            <person name="Alvarado L."/>
            <person name="Anderson V.L."/>
            <person name="Armstrong M.R."/>
            <person name="Avrova A."/>
            <person name="Baxter L."/>
            <person name="Beynon J."/>
            <person name="Boevink P.C."/>
            <person name="Bollmann S.R."/>
            <person name="Bos J.I."/>
            <person name="Bulone V."/>
            <person name="Cai G."/>
            <person name="Cakir C."/>
            <person name="Carrington J.C."/>
            <person name="Chawner M."/>
            <person name="Conti L."/>
            <person name="Costanzo S."/>
            <person name="Ewan R."/>
            <person name="Fahlgren N."/>
            <person name="Fischbach M.A."/>
            <person name="Fugelstad J."/>
            <person name="Gilroy E.M."/>
            <person name="Gnerre S."/>
            <person name="Green P.J."/>
            <person name="Grenville-Briggs L.J."/>
            <person name="Griffith J."/>
            <person name="Grunwald N.J."/>
            <person name="Horn K."/>
            <person name="Horner N.R."/>
            <person name="Hu C.H."/>
            <person name="Huitema E."/>
            <person name="Jeong D.H."/>
            <person name="Jones A.M."/>
            <person name="Jones J.D."/>
            <person name="Jones R.W."/>
            <person name="Karlsson E.K."/>
            <person name="Kunjeti S.G."/>
            <person name="Lamour K."/>
            <person name="Liu Z."/>
            <person name="Ma L."/>
            <person name="Maclean D."/>
            <person name="Chibucos M.C."/>
            <person name="McDonald H."/>
            <person name="McWalters J."/>
            <person name="Meijer H.J."/>
            <person name="Morgan W."/>
            <person name="Morris P.F."/>
            <person name="Munro C.A."/>
            <person name="O'Neill K."/>
            <person name="Ospina-Giraldo M."/>
            <person name="Pinzon A."/>
            <person name="Pritchard L."/>
            <person name="Ramsahoye B."/>
            <person name="Ren Q."/>
            <person name="Restrepo S."/>
            <person name="Roy S."/>
            <person name="Sadanandom A."/>
            <person name="Savidor A."/>
            <person name="Schornack S."/>
            <person name="Schwartz D.C."/>
            <person name="Schumann U.D."/>
            <person name="Schwessinger B."/>
            <person name="Seyer L."/>
            <person name="Sharpe T."/>
            <person name="Silvar C."/>
            <person name="Song J."/>
            <person name="Studholme D.J."/>
            <person name="Sykes S."/>
            <person name="Thines M."/>
            <person name="van de Vondervoort P.J."/>
            <person name="Phuntumart V."/>
            <person name="Wawra S."/>
            <person name="Weide R."/>
            <person name="Win J."/>
            <person name="Young C."/>
            <person name="Zhou S."/>
            <person name="Fry W."/>
            <person name="Meyers B.C."/>
            <person name="van West P."/>
            <person name="Ristaino J."/>
            <person name="Govers F."/>
            <person name="Birch P.R."/>
            <person name="Whisson S.C."/>
            <person name="Judelson H.S."/>
            <person name="Nusbaum C."/>
        </authorList>
    </citation>
    <scope>NUCLEOTIDE SEQUENCE [LARGE SCALE GENOMIC DNA]</scope>
    <source>
        <strain evidence="2">T30-4</strain>
    </source>
</reference>
<dbReference type="OMA" id="ATTCTAY"/>
<dbReference type="AlphaFoldDB" id="D0P2Z4"/>
<dbReference type="InParanoid" id="D0P2Z4"/>
<evidence type="ECO:0000313" key="1">
    <source>
        <dbReference type="EMBL" id="EEY58520.1"/>
    </source>
</evidence>
<keyword evidence="1" id="KW-0418">Kinase</keyword>
<dbReference type="GO" id="GO:0016301">
    <property type="term" value="F:kinase activity"/>
    <property type="evidence" value="ECO:0007669"/>
    <property type="project" value="UniProtKB-KW"/>
</dbReference>
<dbReference type="STRING" id="403677.D0P2Z4"/>
<dbReference type="KEGG" id="pif:PITG_20770"/>
<dbReference type="eggNOG" id="KOG0192">
    <property type="taxonomic scope" value="Eukaryota"/>
</dbReference>
<sequence>MVLPRELTTSVDRWAPSGTFEFDGSTSDLALQLYLRSQDGDELAPLILSSIPDTVTSRLSEVNVAFEDLDGFSQRAVLWDSGFTMTPDGDVKQIWTLDGLSIREIALTLEEYKDTNCTAFKCTQPDGTAGYNNNLCTGTEMLTGVKRRGGARAGLGHVLGTVARC</sequence>
<dbReference type="OrthoDB" id="90243at2759"/>